<dbReference type="Proteomes" id="UP000292702">
    <property type="component" value="Unassembled WGS sequence"/>
</dbReference>
<evidence type="ECO:0000313" key="7">
    <source>
        <dbReference type="EMBL" id="TCD64888.1"/>
    </source>
</evidence>
<evidence type="ECO:0000313" key="8">
    <source>
        <dbReference type="Proteomes" id="UP000292702"/>
    </source>
</evidence>
<feature type="compositionally biased region" description="Acidic residues" evidence="6">
    <location>
        <begin position="307"/>
        <end position="321"/>
    </location>
</feature>
<evidence type="ECO:0000256" key="5">
    <source>
        <dbReference type="ARBA" id="ARBA00039514"/>
    </source>
</evidence>
<dbReference type="STRING" id="92696.A0A4R0RM31"/>
<dbReference type="AlphaFoldDB" id="A0A4R0RM31"/>
<dbReference type="SUPFAM" id="SSF50978">
    <property type="entry name" value="WD40 repeat-like"/>
    <property type="match status" value="1"/>
</dbReference>
<evidence type="ECO:0000256" key="6">
    <source>
        <dbReference type="SAM" id="MobiDB-lite"/>
    </source>
</evidence>
<comment type="caution">
    <text evidence="7">The sequence shown here is derived from an EMBL/GenBank/DDBJ whole genome shotgun (WGS) entry which is preliminary data.</text>
</comment>
<dbReference type="InterPro" id="IPR001680">
    <property type="entry name" value="WD40_rpt"/>
</dbReference>
<evidence type="ECO:0000256" key="2">
    <source>
        <dbReference type="ARBA" id="ARBA00022574"/>
    </source>
</evidence>
<accession>A0A4R0RM31</accession>
<organism evidence="7 8">
    <name type="scientific">Steccherinum ochraceum</name>
    <dbReference type="NCBI Taxonomy" id="92696"/>
    <lineage>
        <taxon>Eukaryota</taxon>
        <taxon>Fungi</taxon>
        <taxon>Dikarya</taxon>
        <taxon>Basidiomycota</taxon>
        <taxon>Agaricomycotina</taxon>
        <taxon>Agaricomycetes</taxon>
        <taxon>Polyporales</taxon>
        <taxon>Steccherinaceae</taxon>
        <taxon>Steccherinum</taxon>
    </lineage>
</organism>
<comment type="similarity">
    <text evidence="1">Belongs to the WD repeat WDR55 family.</text>
</comment>
<evidence type="ECO:0000256" key="4">
    <source>
        <dbReference type="ARBA" id="ARBA00039238"/>
    </source>
</evidence>
<gene>
    <name evidence="7" type="primary">JIP5</name>
    <name evidence="7" type="ORF">EIP91_003464</name>
</gene>
<keyword evidence="2" id="KW-0853">WD repeat</keyword>
<reference evidence="7 8" key="1">
    <citation type="submission" date="2018-11" db="EMBL/GenBank/DDBJ databases">
        <title>Genome assembly of Steccherinum ochraceum LE-BIN_3174, the white-rot fungus of the Steccherinaceae family (The Residual Polyporoid clade, Polyporales, Basidiomycota).</title>
        <authorList>
            <person name="Fedorova T.V."/>
            <person name="Glazunova O.A."/>
            <person name="Landesman E.O."/>
            <person name="Moiseenko K.V."/>
            <person name="Psurtseva N.V."/>
            <person name="Savinova O.S."/>
            <person name="Shakhova N.V."/>
            <person name="Tyazhelova T.V."/>
            <person name="Vasina D.V."/>
        </authorList>
    </citation>
    <scope>NUCLEOTIDE SEQUENCE [LARGE SCALE GENOMIC DNA]</scope>
    <source>
        <strain evidence="7 8">LE-BIN_3174</strain>
    </source>
</reference>
<dbReference type="InterPro" id="IPR050505">
    <property type="entry name" value="WDR55/POC1"/>
</dbReference>
<dbReference type="InterPro" id="IPR036322">
    <property type="entry name" value="WD40_repeat_dom_sf"/>
</dbReference>
<evidence type="ECO:0000256" key="1">
    <source>
        <dbReference type="ARBA" id="ARBA00007625"/>
    </source>
</evidence>
<dbReference type="Pfam" id="PF00400">
    <property type="entry name" value="WD40"/>
    <property type="match status" value="1"/>
</dbReference>
<dbReference type="PANTHER" id="PTHR44019:SF20">
    <property type="entry name" value="WD REPEAT-CONTAINING PROTEIN 55"/>
    <property type="match status" value="1"/>
</dbReference>
<feature type="region of interest" description="Disordered" evidence="6">
    <location>
        <begin position="276"/>
        <end position="415"/>
    </location>
</feature>
<dbReference type="OrthoDB" id="2288928at2759"/>
<evidence type="ECO:0000256" key="3">
    <source>
        <dbReference type="ARBA" id="ARBA00022737"/>
    </source>
</evidence>
<dbReference type="InterPro" id="IPR015943">
    <property type="entry name" value="WD40/YVTN_repeat-like_dom_sf"/>
</dbReference>
<feature type="compositionally biased region" description="Acidic residues" evidence="6">
    <location>
        <begin position="279"/>
        <end position="297"/>
    </location>
</feature>
<dbReference type="PANTHER" id="PTHR44019">
    <property type="entry name" value="WD REPEAT-CONTAINING PROTEIN 55"/>
    <property type="match status" value="1"/>
</dbReference>
<proteinExistence type="inferred from homology"/>
<sequence length="415" mass="45285">MPDIPVGSQIFDLVFHPTESLVFTGLLTGEVMAFTYDEQGNYDQKFTARPSKRSCRGLALSGDGSKLWAVGKGKGVHTLDVESGDDDGVIKLWDPRKPEALRSYTHHFDFISDFLWLDDKKHLVSSSGDGTLSVIDVRSKKVEPFAQSEDQEDELLSLATIKNGQKVIVGTQIGILSVFNRKSGWGDCVDRIPGHPHSIDALCNVPSHYPNAQSTILTGSSDGLLRAVQILPTKLLGVVADHGEFPIERIAVDRGGEGRWVGSVGHEEVLKLTDLKEVFEDDGDEEEVDEEDEDEDAAGGNKVDLVGGEEEKDDDDADVEAEEKSAVKKGKEKATEQDIGSDSDSDPGDEDDKEADVDEDEDGAGAGAGADSSDEEMFTDSRKRKKKPENDPMQMTKRKKGRNEIVTDPSFFADL</sequence>
<feature type="compositionally biased region" description="Acidic residues" evidence="6">
    <location>
        <begin position="339"/>
        <end position="363"/>
    </location>
</feature>
<dbReference type="EMBL" id="RWJN01000209">
    <property type="protein sequence ID" value="TCD64888.1"/>
    <property type="molecule type" value="Genomic_DNA"/>
</dbReference>
<keyword evidence="3" id="KW-0677">Repeat</keyword>
<name>A0A4R0RM31_9APHY</name>
<dbReference type="Gene3D" id="2.130.10.10">
    <property type="entry name" value="YVTN repeat-like/Quinoprotein amine dehydrogenase"/>
    <property type="match status" value="2"/>
</dbReference>
<dbReference type="SMART" id="SM00320">
    <property type="entry name" value="WD40"/>
    <property type="match status" value="4"/>
</dbReference>
<protein>
    <recommendedName>
        <fullName evidence="4">WD repeat-containing protein JIP5</fullName>
    </recommendedName>
    <alternativeName>
        <fullName evidence="5">WD repeat-containing protein jip5</fullName>
    </alternativeName>
</protein>
<keyword evidence="8" id="KW-1185">Reference proteome</keyword>